<accession>A0A812VIG4</accession>
<keyword evidence="4" id="KW-0325">Glycoprotein</keyword>
<dbReference type="Gene3D" id="2.20.100.10">
    <property type="entry name" value="Thrombospondin type-1 (TSP1) repeat"/>
    <property type="match status" value="17"/>
</dbReference>
<dbReference type="InterPro" id="IPR000884">
    <property type="entry name" value="TSP1_rpt"/>
</dbReference>
<keyword evidence="3" id="KW-1015">Disulfide bond</keyword>
<dbReference type="OrthoDB" id="446173at2759"/>
<dbReference type="Proteomes" id="UP000649617">
    <property type="component" value="Unassembled WGS sequence"/>
</dbReference>
<evidence type="ECO:0000256" key="1">
    <source>
        <dbReference type="ARBA" id="ARBA00022729"/>
    </source>
</evidence>
<feature type="domain" description="Spondin-like TSP1" evidence="7">
    <location>
        <begin position="728"/>
        <end position="782"/>
    </location>
</feature>
<protein>
    <submittedName>
        <fullName evidence="8">HMCN1 protein</fullName>
    </submittedName>
</protein>
<evidence type="ECO:0000256" key="5">
    <source>
        <dbReference type="SAM" id="MobiDB-lite"/>
    </source>
</evidence>
<dbReference type="PROSITE" id="PS50092">
    <property type="entry name" value="TSP1"/>
    <property type="match status" value="17"/>
</dbReference>
<evidence type="ECO:0000259" key="7">
    <source>
        <dbReference type="Pfam" id="PF19028"/>
    </source>
</evidence>
<keyword evidence="1 6" id="KW-0732">Signal</keyword>
<dbReference type="InterPro" id="IPR044004">
    <property type="entry name" value="TSP1_spondin_dom"/>
</dbReference>
<organism evidence="8 9">
    <name type="scientific">Symbiodinium pilosum</name>
    <name type="common">Dinoflagellate</name>
    <dbReference type="NCBI Taxonomy" id="2952"/>
    <lineage>
        <taxon>Eukaryota</taxon>
        <taxon>Sar</taxon>
        <taxon>Alveolata</taxon>
        <taxon>Dinophyceae</taxon>
        <taxon>Suessiales</taxon>
        <taxon>Symbiodiniaceae</taxon>
        <taxon>Symbiodinium</taxon>
    </lineage>
</organism>
<name>A0A812VIG4_SYMPI</name>
<dbReference type="InterPro" id="IPR052065">
    <property type="entry name" value="Compl_asym_regulator"/>
</dbReference>
<evidence type="ECO:0000313" key="9">
    <source>
        <dbReference type="Proteomes" id="UP000649617"/>
    </source>
</evidence>
<keyword evidence="9" id="KW-1185">Reference proteome</keyword>
<proteinExistence type="predicted"/>
<evidence type="ECO:0000256" key="2">
    <source>
        <dbReference type="ARBA" id="ARBA00022737"/>
    </source>
</evidence>
<feature type="chain" id="PRO_5032806305" evidence="6">
    <location>
        <begin position="22"/>
        <end position="1556"/>
    </location>
</feature>
<feature type="domain" description="Spondin-like TSP1" evidence="7">
    <location>
        <begin position="444"/>
        <end position="499"/>
    </location>
</feature>
<feature type="signal peptide" evidence="6">
    <location>
        <begin position="1"/>
        <end position="21"/>
    </location>
</feature>
<comment type="caution">
    <text evidence="8">The sequence shown here is derived from an EMBL/GenBank/DDBJ whole genome shotgun (WGS) entry which is preliminary data.</text>
</comment>
<gene>
    <name evidence="8" type="primary">HMCN1</name>
    <name evidence="8" type="ORF">SPIL2461_LOCUS16839</name>
</gene>
<evidence type="ECO:0000256" key="6">
    <source>
        <dbReference type="SAM" id="SignalP"/>
    </source>
</evidence>
<dbReference type="SMART" id="SM00209">
    <property type="entry name" value="TSP1"/>
    <property type="match status" value="17"/>
</dbReference>
<dbReference type="InterPro" id="IPR036383">
    <property type="entry name" value="TSP1_rpt_sf"/>
</dbReference>
<feature type="region of interest" description="Disordered" evidence="5">
    <location>
        <begin position="96"/>
        <end position="156"/>
    </location>
</feature>
<dbReference type="PANTHER" id="PTHR22906">
    <property type="entry name" value="PROPERDIN"/>
    <property type="match status" value="1"/>
</dbReference>
<feature type="domain" description="Spondin-like TSP1" evidence="7">
    <location>
        <begin position="953"/>
        <end position="1005"/>
    </location>
</feature>
<feature type="domain" description="Spondin-like TSP1" evidence="7">
    <location>
        <begin position="842"/>
        <end position="894"/>
    </location>
</feature>
<dbReference type="Pfam" id="PF00090">
    <property type="entry name" value="TSP_1"/>
    <property type="match status" value="10"/>
</dbReference>
<dbReference type="Pfam" id="PF19028">
    <property type="entry name" value="TSP1_spondin"/>
    <property type="match status" value="7"/>
</dbReference>
<dbReference type="SUPFAM" id="SSF82895">
    <property type="entry name" value="TSP-1 type 1 repeat"/>
    <property type="match status" value="17"/>
</dbReference>
<feature type="domain" description="Spondin-like TSP1" evidence="7">
    <location>
        <begin position="559"/>
        <end position="611"/>
    </location>
</feature>
<feature type="domain" description="Spondin-like TSP1" evidence="7">
    <location>
        <begin position="161"/>
        <end position="213"/>
    </location>
</feature>
<sequence length="1556" mass="168152">MKGKACLVQFIYLFSTARILGSVSAPSVKHKVHSPFVSDARRHSHEVAGVEVSQDGSVQRTIVRGNKAGDEESSKKDANVIAATAAVNVVAAAETARSSSDSDLDGGADLQVQTSSAPEVEEVDEEETTSQPSTTRATSTAPTTTSTTRAGEVSAGQDVDCQWETWVEWSACQFTCGGGESIRTRKVRQMAQGNGAACDNNDKETRDCSTNPCPIDCVWDEWAPWGSCSASCGLGMKVKTREESQLAEYGGKPCLGNSTATAECQAKICPIDCKWSDWGDWEGCSKSCGVGERSRYRSYAQIKNAEGKECAGQNLQTENCGMNTCPVDCAMEDWQPWEPCDVTCGEGTMRRERKVLTLPVFGGERCGAISENKTCDNGLCPVHCQLSDWTQWADCSISCTTDGQPGSTKRFRNVVQHKNMLGDDCVGELEQTTTCSPVQCPVDCKMSDWTTWSDCSSTCGPGAVERQRDIAAAAQYGGRECLGDANETYQKRYCSRDTCPVDCQWSDWQDWRACSVTCGSGSSYRMRLVQTPVLHGGKDCDGGYQQTRACNPASCPIHCEWADWTAWGSCSSTCGDGTEKRSRDIRVRADFGGRPCSGAAYGNRSCDNKACPVDCEWADWAAWGSCSASCGTGVQTRQREQSVPAQHGGSDCAGSAKESVACPDLPACPVDCEWDDWTQWEGCSVTCGSGFARRSRTRRLYEKNGGHICYGTEDDEQVCAQGPCPVDCVLGDWGRWSECSVTCGSDGQQTRSRGILVQGALGGKACNTDDLLEASGCEDVPCPIHCEWATWGEWSKCTKDCNGGTTFRHRSENVSAQHGGRQCEGSADEEMVCNAHGCAVDCKFDDWTEWSECSKSCSTGNRTATRTLITPAQWGGQPCDGGIFKTEYCNEQPCPVDCVWSDWSRYSLCSKTCGGGNMERTRGSTRELYGGRACSGPDKESTPCNTQGCPQDCEWGQWTTWTPCSKECGGGSIKRFRDVVVKRAFGGEPCVGASEEEAGCNFDACAIECEWNDWEPWSPCPATCNGGVRTKSRTRKQEASAGGRPCAGNRTESERCNPAPCPVDCTFELWQEWGDCSASCGVGSRFRTRVKKAELYGGAPCQDVMWEVGECSNPEDDINCPHSTSSTTTSLTLLQLPNGELGWSHLHNVWEPHVDRGPLDIPLNEDLDKNFSISKDPSYKGAPYKPTIPCPKDKLNQSLEIYEKLKFQQPNLAKLSNATQADAMQVIDEIIQNITGEVPQVNYTYNEVVLKRTTSPPTTVPPSPTAVERTGRLDLSDNSVKEVLDILEALPSKSTDVEKFLEQVKQNLSGSRPFQATHNFSDYLSKEAAEAPDTPASKNFTQVFETGDSSKDGRTVVAEVAGDLGLDVMEADDFAGNPAVSAAMAKALASLAGTESKDVKVDITIPQAMLLSHWQKKVKGNVNVAYMIEVYKQDANEGNASQVASRISSSDINTVTSEARRQVTAAGQNFTLRAVSLSVTILPVSTDGSIDVLPSSTEAAVGDNSSLVEDAVPTAMLDGKAKAPKSAKAMIETAQQVKATKVLAQAWITSQDEALL</sequence>
<feature type="domain" description="Spondin-like TSP1" evidence="7">
    <location>
        <begin position="329"/>
        <end position="380"/>
    </location>
</feature>
<reference evidence="8" key="1">
    <citation type="submission" date="2021-02" db="EMBL/GenBank/DDBJ databases">
        <authorList>
            <person name="Dougan E. K."/>
            <person name="Rhodes N."/>
            <person name="Thang M."/>
            <person name="Chan C."/>
        </authorList>
    </citation>
    <scope>NUCLEOTIDE SEQUENCE</scope>
</reference>
<evidence type="ECO:0000256" key="3">
    <source>
        <dbReference type="ARBA" id="ARBA00023157"/>
    </source>
</evidence>
<feature type="compositionally biased region" description="Low complexity" evidence="5">
    <location>
        <begin position="96"/>
        <end position="110"/>
    </location>
</feature>
<dbReference type="EMBL" id="CAJNIZ010042775">
    <property type="protein sequence ID" value="CAE7637640.1"/>
    <property type="molecule type" value="Genomic_DNA"/>
</dbReference>
<keyword evidence="2" id="KW-0677">Repeat</keyword>
<feature type="compositionally biased region" description="Low complexity" evidence="5">
    <location>
        <begin position="129"/>
        <end position="149"/>
    </location>
</feature>
<evidence type="ECO:0000313" key="8">
    <source>
        <dbReference type="EMBL" id="CAE7637640.1"/>
    </source>
</evidence>
<feature type="compositionally biased region" description="Acidic residues" evidence="5">
    <location>
        <begin position="119"/>
        <end position="128"/>
    </location>
</feature>
<evidence type="ECO:0000256" key="4">
    <source>
        <dbReference type="ARBA" id="ARBA00023180"/>
    </source>
</evidence>